<evidence type="ECO:0000313" key="2">
    <source>
        <dbReference type="Proteomes" id="UP001147830"/>
    </source>
</evidence>
<dbReference type="EMBL" id="JAOANI010000014">
    <property type="protein sequence ID" value="MCT7358733.1"/>
    <property type="molecule type" value="Genomic_DNA"/>
</dbReference>
<dbReference type="Proteomes" id="UP001147830">
    <property type="component" value="Unassembled WGS sequence"/>
</dbReference>
<proteinExistence type="predicted"/>
<protein>
    <submittedName>
        <fullName evidence="1">Uncharacterized protein</fullName>
    </submittedName>
</protein>
<reference evidence="1" key="2">
    <citation type="submission" date="2022-08" db="EMBL/GenBank/DDBJ databases">
        <authorList>
            <person name="Dong C."/>
        </authorList>
    </citation>
    <scope>NUCLEOTIDE SEQUENCE</scope>
    <source>
        <strain evidence="1">59MF3M-4</strain>
    </source>
</reference>
<gene>
    <name evidence="1" type="ORF">NYR02_06850</name>
</gene>
<dbReference type="AlphaFoldDB" id="A0A9X2WE97"/>
<evidence type="ECO:0000313" key="1">
    <source>
        <dbReference type="EMBL" id="MCT7358733.1"/>
    </source>
</evidence>
<sequence>MSNRRISKKFHSRYLADFFVECSQDPEWEKKLRELKIEDKLNTAEAGFPADFTEFFPETQGLNLQYCIERITLADVPRAASCWWPTDDNTHFYMAYPAEFPQSSIYMAIDFPDGHENCCN</sequence>
<comment type="caution">
    <text evidence="1">The sequence shown here is derived from an EMBL/GenBank/DDBJ whole genome shotgun (WGS) entry which is preliminary data.</text>
</comment>
<reference evidence="1" key="1">
    <citation type="journal article" date="2022" name="Front. Microbiol.">
        <title>Genome-based taxonomic rearrangement of Oceanobacter-related bacteria including the description of Thalassolituus hydrocarbonoclasticus sp. nov. and Thalassolituus pacificus sp. nov. and emended description of the genus Thalassolituus.</title>
        <authorList>
            <person name="Dong C."/>
            <person name="Wei L."/>
            <person name="Wang J."/>
            <person name="Lai Q."/>
            <person name="Huang Z."/>
            <person name="Shao Z."/>
        </authorList>
    </citation>
    <scope>NUCLEOTIDE SEQUENCE</scope>
    <source>
        <strain evidence="1">59MF3M-4</strain>
    </source>
</reference>
<keyword evidence="2" id="KW-1185">Reference proteome</keyword>
<accession>A0A9X2WE97</accession>
<name>A0A9X2WE97_9GAMM</name>
<organism evidence="1 2">
    <name type="scientific">Thalassolituus pacificus</name>
    <dbReference type="NCBI Taxonomy" id="2975440"/>
    <lineage>
        <taxon>Bacteria</taxon>
        <taxon>Pseudomonadati</taxon>
        <taxon>Pseudomonadota</taxon>
        <taxon>Gammaproteobacteria</taxon>
        <taxon>Oceanospirillales</taxon>
        <taxon>Oceanospirillaceae</taxon>
        <taxon>Thalassolituus</taxon>
    </lineage>
</organism>
<dbReference type="RefSeq" id="WP_260975619.1">
    <property type="nucleotide sequence ID" value="NZ_JAOANI010000014.1"/>
</dbReference>